<dbReference type="GO" id="GO:0006302">
    <property type="term" value="P:double-strand break repair"/>
    <property type="evidence" value="ECO:0007669"/>
    <property type="project" value="TreeGrafter"/>
</dbReference>
<feature type="domain" description="PI3K/PI4K catalytic" evidence="2">
    <location>
        <begin position="1"/>
        <end position="185"/>
    </location>
</feature>
<dbReference type="Pfam" id="PF00454">
    <property type="entry name" value="PI3_PI4_kinase"/>
    <property type="match status" value="1"/>
</dbReference>
<dbReference type="GO" id="GO:0000723">
    <property type="term" value="P:telomere maintenance"/>
    <property type="evidence" value="ECO:0007669"/>
    <property type="project" value="TreeGrafter"/>
</dbReference>
<dbReference type="InterPro" id="IPR036940">
    <property type="entry name" value="PI3/4_kinase_cat_sf"/>
</dbReference>
<dbReference type="SMART" id="SM00146">
    <property type="entry name" value="PI3Kc"/>
    <property type="match status" value="1"/>
</dbReference>
<evidence type="ECO:0000259" key="3">
    <source>
        <dbReference type="PROSITE" id="PS51190"/>
    </source>
</evidence>
<sequence length="369" mass="41710">MQMHFSINTLPYRGLSALSSSPEVFFSLRHNFVLSYATLCISHWFVGIGDRHLNNCLVSQKDARCVAIDFGHSFGTATQFLPVPELFPFRLTPHLVSMMQPLEQTGFLRESMIHVVRALRKNHSILLATMEVFVLEPSIDWLELARKQNKNIHASTTQRICNDVTNKYELNRLNAEYNGPQLTKLPSERPVQPPIMLAHTHKNIPTPSEGGPADFTPSAVKASPTTKKKSANLTQPVSVNTQKHNCHDSVERLTHPADYKYKLRHHLVGFRKVDEDSWFPRQKVSLARKKLEGANPAAITEEELQTGIISSSVALKEILKVARGDAEHNTRARLPDTNLTPEKQVDCLLDQATDYHLLGMSWDGWEPWV</sequence>
<evidence type="ECO:0000313" key="4">
    <source>
        <dbReference type="EMBL" id="CAD7610677.1"/>
    </source>
</evidence>
<accession>A0A7R9K892</accession>
<evidence type="ECO:0000256" key="1">
    <source>
        <dbReference type="SAM" id="MobiDB-lite"/>
    </source>
</evidence>
<dbReference type="PANTHER" id="PTHR11139:SF68">
    <property type="entry name" value="DNA-DEPENDENT PROTEIN KINASE CATALYTIC SUBUNIT"/>
    <property type="match status" value="1"/>
</dbReference>
<dbReference type="Gene3D" id="1.10.1070.11">
    <property type="entry name" value="Phosphatidylinositol 3-/4-kinase, catalytic domain"/>
    <property type="match status" value="1"/>
</dbReference>
<reference evidence="4" key="1">
    <citation type="submission" date="2020-11" db="EMBL/GenBank/DDBJ databases">
        <authorList>
            <person name="Tran Van P."/>
        </authorList>
    </citation>
    <scope>NUCLEOTIDE SEQUENCE</scope>
</reference>
<gene>
    <name evidence="4" type="ORF">TGEB3V08_LOCUS10797</name>
</gene>
<dbReference type="PROSITE" id="PS51190">
    <property type="entry name" value="FATC"/>
    <property type="match status" value="1"/>
</dbReference>
<organism evidence="4">
    <name type="scientific">Timema genevievae</name>
    <name type="common">Walking stick</name>
    <dbReference type="NCBI Taxonomy" id="629358"/>
    <lineage>
        <taxon>Eukaryota</taxon>
        <taxon>Metazoa</taxon>
        <taxon>Ecdysozoa</taxon>
        <taxon>Arthropoda</taxon>
        <taxon>Hexapoda</taxon>
        <taxon>Insecta</taxon>
        <taxon>Pterygota</taxon>
        <taxon>Neoptera</taxon>
        <taxon>Polyneoptera</taxon>
        <taxon>Phasmatodea</taxon>
        <taxon>Timematodea</taxon>
        <taxon>Timematoidea</taxon>
        <taxon>Timematidae</taxon>
        <taxon>Timema</taxon>
    </lineage>
</organism>
<protein>
    <recommendedName>
        <fullName evidence="5">Non-specific serine/threonine protein kinase</fullName>
    </recommendedName>
</protein>
<dbReference type="SMART" id="SM01343">
    <property type="entry name" value="FATC"/>
    <property type="match status" value="1"/>
</dbReference>
<dbReference type="PROSITE" id="PS50290">
    <property type="entry name" value="PI3_4_KINASE_3"/>
    <property type="match status" value="1"/>
</dbReference>
<dbReference type="GO" id="GO:0004674">
    <property type="term" value="F:protein serine/threonine kinase activity"/>
    <property type="evidence" value="ECO:0007669"/>
    <property type="project" value="TreeGrafter"/>
</dbReference>
<name>A0A7R9K892_TIMGE</name>
<dbReference type="PANTHER" id="PTHR11139">
    <property type="entry name" value="ATAXIA TELANGIECTASIA MUTATED ATM -RELATED"/>
    <property type="match status" value="1"/>
</dbReference>
<dbReference type="EMBL" id="OE846943">
    <property type="protein sequence ID" value="CAD7610677.1"/>
    <property type="molecule type" value="Genomic_DNA"/>
</dbReference>
<dbReference type="InterPro" id="IPR000403">
    <property type="entry name" value="PI3/4_kinase_cat_dom"/>
</dbReference>
<feature type="region of interest" description="Disordered" evidence="1">
    <location>
        <begin position="207"/>
        <end position="233"/>
    </location>
</feature>
<dbReference type="GO" id="GO:0008630">
    <property type="term" value="P:intrinsic apoptotic signaling pathway in response to DNA damage"/>
    <property type="evidence" value="ECO:0007669"/>
    <property type="project" value="TreeGrafter"/>
</dbReference>
<dbReference type="InterPro" id="IPR050517">
    <property type="entry name" value="DDR_Repair_Kinase"/>
</dbReference>
<feature type="domain" description="FATC" evidence="3">
    <location>
        <begin position="337"/>
        <end position="369"/>
    </location>
</feature>
<dbReference type="Pfam" id="PF02260">
    <property type="entry name" value="FATC"/>
    <property type="match status" value="1"/>
</dbReference>
<dbReference type="SUPFAM" id="SSF56112">
    <property type="entry name" value="Protein kinase-like (PK-like)"/>
    <property type="match status" value="1"/>
</dbReference>
<evidence type="ECO:0008006" key="5">
    <source>
        <dbReference type="Google" id="ProtNLM"/>
    </source>
</evidence>
<dbReference type="AlphaFoldDB" id="A0A7R9K892"/>
<evidence type="ECO:0000259" key="2">
    <source>
        <dbReference type="PROSITE" id="PS50290"/>
    </source>
</evidence>
<proteinExistence type="predicted"/>
<dbReference type="InterPro" id="IPR003152">
    <property type="entry name" value="FATC_dom"/>
</dbReference>
<dbReference type="GO" id="GO:0005634">
    <property type="term" value="C:nucleus"/>
    <property type="evidence" value="ECO:0007669"/>
    <property type="project" value="TreeGrafter"/>
</dbReference>
<dbReference type="InterPro" id="IPR011009">
    <property type="entry name" value="Kinase-like_dom_sf"/>
</dbReference>